<dbReference type="GO" id="GO:0016153">
    <property type="term" value="F:urocanate hydratase activity"/>
    <property type="evidence" value="ECO:0007669"/>
    <property type="project" value="UniProtKB-UniRule"/>
</dbReference>
<dbReference type="PROSITE" id="PS01233">
    <property type="entry name" value="UROCANASE"/>
    <property type="match status" value="1"/>
</dbReference>
<evidence type="ECO:0000313" key="15">
    <source>
        <dbReference type="Proteomes" id="UP000253790"/>
    </source>
</evidence>
<evidence type="ECO:0000259" key="13">
    <source>
        <dbReference type="Pfam" id="PF17392"/>
    </source>
</evidence>
<dbReference type="PIRSF" id="PIRSF001423">
    <property type="entry name" value="Urocanate_hydrat"/>
    <property type="match status" value="1"/>
</dbReference>
<comment type="subcellular location">
    <subcellularLocation>
        <location evidence="10">Cytoplasm</location>
    </subcellularLocation>
</comment>
<gene>
    <name evidence="10" type="primary">hutU</name>
    <name evidence="14" type="ORF">DV701_10360</name>
</gene>
<dbReference type="FunFam" id="3.40.50.10730:FF:000001">
    <property type="entry name" value="Urocanate hydratase"/>
    <property type="match status" value="1"/>
</dbReference>
<dbReference type="GO" id="GO:0019556">
    <property type="term" value="P:L-histidine catabolic process to glutamate and formamide"/>
    <property type="evidence" value="ECO:0007669"/>
    <property type="project" value="UniProtKB-UniPathway"/>
</dbReference>
<accession>A0A345NN63</accession>
<dbReference type="InterPro" id="IPR038364">
    <property type="entry name" value="Urocanase_central_sf"/>
</dbReference>
<evidence type="ECO:0000256" key="8">
    <source>
        <dbReference type="ARBA" id="ARBA00047623"/>
    </source>
</evidence>
<keyword evidence="15" id="KW-1185">Reference proteome</keyword>
<feature type="domain" description="Urocanase N-terminal" evidence="12">
    <location>
        <begin position="7"/>
        <end position="133"/>
    </location>
</feature>
<evidence type="ECO:0000259" key="12">
    <source>
        <dbReference type="Pfam" id="PF17391"/>
    </source>
</evidence>
<dbReference type="RefSeq" id="WP_114928236.1">
    <property type="nucleotide sequence ID" value="NZ_CP031229.1"/>
</dbReference>
<evidence type="ECO:0000256" key="5">
    <source>
        <dbReference type="ARBA" id="ARBA00023027"/>
    </source>
</evidence>
<evidence type="ECO:0000256" key="3">
    <source>
        <dbReference type="ARBA" id="ARBA00011992"/>
    </source>
</evidence>
<dbReference type="PANTHER" id="PTHR12216:SF4">
    <property type="entry name" value="UROCANATE HYDRATASE"/>
    <property type="match status" value="1"/>
</dbReference>
<dbReference type="Pfam" id="PF17391">
    <property type="entry name" value="Urocanase_N"/>
    <property type="match status" value="1"/>
</dbReference>
<name>A0A345NN63_9MICO</name>
<keyword evidence="6 10" id="KW-0456">Lyase</keyword>
<evidence type="ECO:0000259" key="11">
    <source>
        <dbReference type="Pfam" id="PF01175"/>
    </source>
</evidence>
<evidence type="ECO:0000256" key="9">
    <source>
        <dbReference type="ARBA" id="ARBA00056569"/>
    </source>
</evidence>
<proteinExistence type="inferred from homology"/>
<dbReference type="HAMAP" id="MF_00577">
    <property type="entry name" value="HutU"/>
    <property type="match status" value="1"/>
</dbReference>
<dbReference type="Gene3D" id="3.40.1770.10">
    <property type="entry name" value="Urocanase superfamily"/>
    <property type="match status" value="1"/>
</dbReference>
<feature type="binding site" evidence="10">
    <location>
        <position position="197"/>
    </location>
    <ligand>
        <name>NAD(+)</name>
        <dbReference type="ChEBI" id="CHEBI:57540"/>
    </ligand>
</feature>
<evidence type="ECO:0000256" key="6">
    <source>
        <dbReference type="ARBA" id="ARBA00023239"/>
    </source>
</evidence>
<dbReference type="SUPFAM" id="SSF111326">
    <property type="entry name" value="Urocanase"/>
    <property type="match status" value="1"/>
</dbReference>
<evidence type="ECO:0000256" key="2">
    <source>
        <dbReference type="ARBA" id="ARBA00007578"/>
    </source>
</evidence>
<dbReference type="InterPro" id="IPR035400">
    <property type="entry name" value="Urocanase_N"/>
</dbReference>
<feature type="binding site" evidence="10">
    <location>
        <position position="487"/>
    </location>
    <ligand>
        <name>NAD(+)</name>
        <dbReference type="ChEBI" id="CHEBI:57540"/>
    </ligand>
</feature>
<dbReference type="AlphaFoldDB" id="A0A345NN63"/>
<evidence type="ECO:0000256" key="10">
    <source>
        <dbReference type="HAMAP-Rule" id="MF_00577"/>
    </source>
</evidence>
<dbReference type="InterPro" id="IPR023637">
    <property type="entry name" value="Urocanase-like"/>
</dbReference>
<dbReference type="InterPro" id="IPR035085">
    <property type="entry name" value="Urocanase_Rossmann-like"/>
</dbReference>
<dbReference type="InterPro" id="IPR035401">
    <property type="entry name" value="Urocanase_C"/>
</dbReference>
<feature type="binding site" evidence="10">
    <location>
        <begin position="238"/>
        <end position="239"/>
    </location>
    <ligand>
        <name>NAD(+)</name>
        <dbReference type="ChEBI" id="CHEBI:57540"/>
    </ligand>
</feature>
<dbReference type="PANTHER" id="PTHR12216">
    <property type="entry name" value="UROCANATE HYDRATASE"/>
    <property type="match status" value="1"/>
</dbReference>
<dbReference type="InterPro" id="IPR036190">
    <property type="entry name" value="Urocanase_sf"/>
</dbReference>
<dbReference type="Pfam" id="PF01175">
    <property type="entry name" value="Urocanase"/>
    <property type="match status" value="1"/>
</dbReference>
<comment type="similarity">
    <text evidence="2 10">Belongs to the urocanase family.</text>
</comment>
<comment type="cofactor">
    <cofactor evidence="10">
        <name>NAD(+)</name>
        <dbReference type="ChEBI" id="CHEBI:57540"/>
    </cofactor>
    <text evidence="10">Binds 1 NAD(+) per subunit.</text>
</comment>
<dbReference type="NCBIfam" id="NF003820">
    <property type="entry name" value="PRK05414.1"/>
    <property type="match status" value="1"/>
</dbReference>
<dbReference type="NCBIfam" id="TIGR01228">
    <property type="entry name" value="hutU"/>
    <property type="match status" value="1"/>
</dbReference>
<dbReference type="GO" id="GO:0019557">
    <property type="term" value="P:L-histidine catabolic process to glutamate and formate"/>
    <property type="evidence" value="ECO:0007669"/>
    <property type="project" value="UniProtKB-UniPathway"/>
</dbReference>
<keyword evidence="4 10" id="KW-0369">Histidine metabolism</keyword>
<dbReference type="OrthoDB" id="9764874at2"/>
<feature type="binding site" evidence="10">
    <location>
        <position position="317"/>
    </location>
    <ligand>
        <name>NAD(+)</name>
        <dbReference type="ChEBI" id="CHEBI:57540"/>
    </ligand>
</feature>
<reference evidence="14 15" key="1">
    <citation type="submission" date="2018-07" db="EMBL/GenBank/DDBJ databases">
        <title>Complete genome sequencing of Ornithinimicrobium sp. AMA3305.</title>
        <authorList>
            <person name="Bae J.-W."/>
        </authorList>
    </citation>
    <scope>NUCLEOTIDE SEQUENCE [LARGE SCALE GENOMIC DNA]</scope>
    <source>
        <strain evidence="14 15">AMA3305</strain>
    </source>
</reference>
<comment type="pathway">
    <text evidence="1 10">Amino-acid degradation; L-histidine degradation into L-glutamate; N-formimidoyl-L-glutamate from L-histidine: step 2/3.</text>
</comment>
<dbReference type="GO" id="GO:0005737">
    <property type="term" value="C:cytoplasm"/>
    <property type="evidence" value="ECO:0007669"/>
    <property type="project" value="UniProtKB-SubCell"/>
</dbReference>
<feature type="binding site" evidence="10">
    <location>
        <begin position="268"/>
        <end position="269"/>
    </location>
    <ligand>
        <name>NAD(+)</name>
        <dbReference type="ChEBI" id="CHEBI:57540"/>
    </ligand>
</feature>
<feature type="domain" description="Urocanase Rossmann-like" evidence="11">
    <location>
        <begin position="136"/>
        <end position="343"/>
    </location>
</feature>
<feature type="binding site" evidence="10">
    <location>
        <begin position="48"/>
        <end position="49"/>
    </location>
    <ligand>
        <name>NAD(+)</name>
        <dbReference type="ChEBI" id="CHEBI:57540"/>
    </ligand>
</feature>
<evidence type="ECO:0000256" key="4">
    <source>
        <dbReference type="ARBA" id="ARBA00022808"/>
    </source>
</evidence>
<feature type="domain" description="Urocanase C-terminal" evidence="13">
    <location>
        <begin position="346"/>
        <end position="540"/>
    </location>
</feature>
<dbReference type="KEGG" id="orn:DV701_10360"/>
<comment type="function">
    <text evidence="9 10">Catalyzes the conversion of urocanate to 4-imidazolone-5-propionate.</text>
</comment>
<dbReference type="UniPathway" id="UPA00379">
    <property type="reaction ID" value="UER00550"/>
</dbReference>
<evidence type="ECO:0000256" key="1">
    <source>
        <dbReference type="ARBA" id="ARBA00004794"/>
    </source>
</evidence>
<feature type="binding site" evidence="10">
    <location>
        <begin position="172"/>
        <end position="174"/>
    </location>
    <ligand>
        <name>NAD(+)</name>
        <dbReference type="ChEBI" id="CHEBI:57540"/>
    </ligand>
</feature>
<feature type="binding site" evidence="10">
    <location>
        <begin position="259"/>
        <end position="263"/>
    </location>
    <ligand>
        <name>NAD(+)</name>
        <dbReference type="ChEBI" id="CHEBI:57540"/>
    </ligand>
</feature>
<dbReference type="Pfam" id="PF17392">
    <property type="entry name" value="Urocanase_C"/>
    <property type="match status" value="1"/>
</dbReference>
<keyword evidence="10" id="KW-0963">Cytoplasm</keyword>
<dbReference type="Gene3D" id="3.40.50.10730">
    <property type="entry name" value="Urocanase like domains"/>
    <property type="match status" value="1"/>
</dbReference>
<dbReference type="Proteomes" id="UP000253790">
    <property type="component" value="Chromosome"/>
</dbReference>
<protein>
    <recommendedName>
        <fullName evidence="3 10">Urocanate hydratase</fullName>
        <shortName evidence="10">Urocanase</shortName>
        <ecNumber evidence="3 10">4.2.1.49</ecNumber>
    </recommendedName>
    <alternativeName>
        <fullName evidence="7 10">Imidazolonepropionate hydrolase</fullName>
    </alternativeName>
</protein>
<feature type="active site" evidence="10">
    <location>
        <position position="405"/>
    </location>
</feature>
<comment type="catalytic activity">
    <reaction evidence="8 10">
        <text>4-imidazolone-5-propanoate = trans-urocanate + H2O</text>
        <dbReference type="Rhea" id="RHEA:13101"/>
        <dbReference type="ChEBI" id="CHEBI:15377"/>
        <dbReference type="ChEBI" id="CHEBI:17771"/>
        <dbReference type="ChEBI" id="CHEBI:77893"/>
        <dbReference type="EC" id="4.2.1.49"/>
    </reaction>
</comment>
<keyword evidence="5 10" id="KW-0520">NAD</keyword>
<feature type="binding site" evidence="10">
    <location>
        <position position="192"/>
    </location>
    <ligand>
        <name>NAD(+)</name>
        <dbReference type="ChEBI" id="CHEBI:57540"/>
    </ligand>
</feature>
<feature type="binding site" evidence="10">
    <location>
        <position position="126"/>
    </location>
    <ligand>
        <name>NAD(+)</name>
        <dbReference type="ChEBI" id="CHEBI:57540"/>
    </ligand>
</feature>
<dbReference type="EC" id="4.2.1.49" evidence="3 10"/>
<organism evidence="14 15">
    <name type="scientific">Ornithinimicrobium avium</name>
    <dbReference type="NCBI Taxonomy" id="2283195"/>
    <lineage>
        <taxon>Bacteria</taxon>
        <taxon>Bacillati</taxon>
        <taxon>Actinomycetota</taxon>
        <taxon>Actinomycetes</taxon>
        <taxon>Micrococcales</taxon>
        <taxon>Ornithinimicrobiaceae</taxon>
        <taxon>Ornithinimicrobium</taxon>
    </lineage>
</organism>
<evidence type="ECO:0000313" key="14">
    <source>
        <dbReference type="EMBL" id="AXH96471.1"/>
    </source>
</evidence>
<dbReference type="EMBL" id="CP031229">
    <property type="protein sequence ID" value="AXH96471.1"/>
    <property type="molecule type" value="Genomic_DNA"/>
</dbReference>
<sequence length="554" mass="60541">MEGARPVRAARGTTLTARSWATEAPLRMLMNNLDPEVAERPDDLVVYGGTGRAARDWRSFEAMVRTLTDLREDETMLVQSGRPVGVFQTHEWAPRVLIANSNLVPDWATWPEFRRLEHLGLTMYGQMTAGSWIYIGTQGILQGTYETFAAVAAKRYGGSLAGTLTLTGGCGGMGGAQPLAVTLNGGTCLIVDVDEARLRRRVRSRYLDEVADDLDAAVERVLRAKADKEAVSVGVVGNAAEVFPELLRRGVPIDVVTDQTSAHDPLSYLPTGIDLASWHEYAEKKPEEFTDRAEESMARHVQAMVEFQDAGAEVFDYGNSIRDEARKGGYERAFEFPGFVPAYIRPLFCEGKGPFRWAALSGEEKDIYATDQAVMDLFPDDEHLHAWLRGARERVAFEGLPARICWLGYGERDKAGLRFNEMVASGEVSAPLVIGRDHLDAGSVASPYRETEDMIDGSDAIADWPLLNALVNTASGASWVSLHHGGGVGIGRSIHAGQVSVADGTDLARRKLERVLTNDPGMGVIRHVDAGYPEAEQVAAERGVRVPMREGGER</sequence>
<evidence type="ECO:0000256" key="7">
    <source>
        <dbReference type="ARBA" id="ARBA00031640"/>
    </source>
</evidence>
<dbReference type="InterPro" id="IPR055351">
    <property type="entry name" value="Urocanase"/>
</dbReference>
<dbReference type="InterPro" id="IPR023636">
    <property type="entry name" value="Urocanase_CS"/>
</dbReference>